<organism evidence="2 3">
    <name type="scientific">Stigmatella aurantiaca (strain DW4/3-1)</name>
    <dbReference type="NCBI Taxonomy" id="378806"/>
    <lineage>
        <taxon>Bacteria</taxon>
        <taxon>Pseudomonadati</taxon>
        <taxon>Myxococcota</taxon>
        <taxon>Myxococcia</taxon>
        <taxon>Myxococcales</taxon>
        <taxon>Cystobacterineae</taxon>
        <taxon>Archangiaceae</taxon>
        <taxon>Stigmatella</taxon>
    </lineage>
</organism>
<comment type="caution">
    <text evidence="2">The sequence shown here is derived from an EMBL/GenBank/DDBJ whole genome shotgun (WGS) entry which is preliminary data.</text>
</comment>
<evidence type="ECO:0000313" key="3">
    <source>
        <dbReference type="Proteomes" id="UP000032702"/>
    </source>
</evidence>
<gene>
    <name evidence="2" type="ORF">STIAU_0073</name>
</gene>
<evidence type="ECO:0000313" key="2">
    <source>
        <dbReference type="EMBL" id="EAU66909.1"/>
    </source>
</evidence>
<name>Q093M6_STIAD</name>
<protein>
    <submittedName>
        <fullName evidence="2">Cyanogen bromide</fullName>
    </submittedName>
</protein>
<sequence length="501" mass="51972">MRLLSPLGLQHLHGHLPLGCQDAHPSGEGHLRGGCPFPGGEGSAGSLAQRAGRAGSVPRAGRVAPGLGGGGADALPRAGAGAAPGPGRLGGEDARAERCLREDPSPPPAQARGVHGSAQPRRGERLALAGPEQVSPEKRPQRQPERRLEPGGKQAARRDEALDGANRGQEGRAAQHELHGGLATQGERLTPGQFPRVDERLADHQPRAARDDDDGQLHRAVSGHEVQQRPSQSFAGTERGDGADLHPVVDEGEHRAQAQENAGGEGEDDDGEVVGGDAGGHRVGRGHGEQIVRPHSPLGHIGAHPGGHEQLRAPGLQQHHQRAQQQPQDEEPSARGHKAPLGPQGGGELVPEEAAHSHPALPRRLVDGGVGLATELVEEAVGVRGGVEGLRVCQVRGGPAVEGIERAQLVQPQGARPEPGQQRPQGVPVRASARDEGGQGRGHVSSPTGLAPGETPRGFPGRQEPWRARPPPGPRSAPPAARPAVALPRAPARRRARGSRG</sequence>
<feature type="compositionally biased region" description="Pro residues" evidence="1">
    <location>
        <begin position="468"/>
        <end position="481"/>
    </location>
</feature>
<accession>Q093M6</accession>
<feature type="compositionally biased region" description="Basic and acidic residues" evidence="1">
    <location>
        <begin position="169"/>
        <end position="179"/>
    </location>
</feature>
<proteinExistence type="predicted"/>
<feature type="compositionally biased region" description="Basic residues" evidence="1">
    <location>
        <begin position="491"/>
        <end position="501"/>
    </location>
</feature>
<feature type="compositionally biased region" description="Basic and acidic residues" evidence="1">
    <location>
        <begin position="90"/>
        <end position="104"/>
    </location>
</feature>
<feature type="compositionally biased region" description="Basic and acidic residues" evidence="1">
    <location>
        <begin position="238"/>
        <end position="257"/>
    </location>
</feature>
<feature type="compositionally biased region" description="Basic and acidic residues" evidence="1">
    <location>
        <begin position="135"/>
        <end position="161"/>
    </location>
</feature>
<dbReference type="AlphaFoldDB" id="Q093M6"/>
<evidence type="ECO:0000256" key="1">
    <source>
        <dbReference type="SAM" id="MobiDB-lite"/>
    </source>
</evidence>
<dbReference type="EMBL" id="AAMD01000044">
    <property type="protein sequence ID" value="EAU66909.1"/>
    <property type="molecule type" value="Genomic_DNA"/>
</dbReference>
<feature type="region of interest" description="Disordered" evidence="1">
    <location>
        <begin position="31"/>
        <end position="364"/>
    </location>
</feature>
<reference evidence="2 3" key="1">
    <citation type="submission" date="2006-04" db="EMBL/GenBank/DDBJ databases">
        <authorList>
            <person name="Nierman W.C."/>
        </authorList>
    </citation>
    <scope>NUCLEOTIDE SEQUENCE [LARGE SCALE GENOMIC DNA]</scope>
    <source>
        <strain evidence="2 3">DW4/3-1</strain>
    </source>
</reference>
<feature type="compositionally biased region" description="Basic and acidic residues" evidence="1">
    <location>
        <begin position="196"/>
        <end position="210"/>
    </location>
</feature>
<dbReference type="Proteomes" id="UP000032702">
    <property type="component" value="Unassembled WGS sequence"/>
</dbReference>
<feature type="region of interest" description="Disordered" evidence="1">
    <location>
        <begin position="404"/>
        <end position="501"/>
    </location>
</feature>